<comment type="caution">
    <text evidence="2">The sequence shown here is derived from an EMBL/GenBank/DDBJ whole genome shotgun (WGS) entry which is preliminary data.</text>
</comment>
<feature type="chain" id="PRO_5037093086" description="DUF4221 domain-containing protein" evidence="1">
    <location>
        <begin position="19"/>
        <end position="335"/>
    </location>
</feature>
<evidence type="ECO:0000256" key="1">
    <source>
        <dbReference type="SAM" id="SignalP"/>
    </source>
</evidence>
<gene>
    <name evidence="2" type="ORF">J0X19_05100</name>
</gene>
<evidence type="ECO:0000313" key="3">
    <source>
        <dbReference type="Proteomes" id="UP000664144"/>
    </source>
</evidence>
<evidence type="ECO:0008006" key="4">
    <source>
        <dbReference type="Google" id="ProtNLM"/>
    </source>
</evidence>
<evidence type="ECO:0000313" key="2">
    <source>
        <dbReference type="EMBL" id="MBO0357313.1"/>
    </source>
</evidence>
<organism evidence="2 3">
    <name type="scientific">Hymenobacter telluris</name>
    <dbReference type="NCBI Taxonomy" id="2816474"/>
    <lineage>
        <taxon>Bacteria</taxon>
        <taxon>Pseudomonadati</taxon>
        <taxon>Bacteroidota</taxon>
        <taxon>Cytophagia</taxon>
        <taxon>Cytophagales</taxon>
        <taxon>Hymenobacteraceae</taxon>
        <taxon>Hymenobacter</taxon>
    </lineage>
</organism>
<dbReference type="Proteomes" id="UP000664144">
    <property type="component" value="Unassembled WGS sequence"/>
</dbReference>
<dbReference type="EMBL" id="JAFLQZ010000003">
    <property type="protein sequence ID" value="MBO0357313.1"/>
    <property type="molecule type" value="Genomic_DNA"/>
</dbReference>
<dbReference type="RefSeq" id="WP_206982080.1">
    <property type="nucleotide sequence ID" value="NZ_JAFLQZ010000003.1"/>
</dbReference>
<keyword evidence="3" id="KW-1185">Reference proteome</keyword>
<keyword evidence="1" id="KW-0732">Signal</keyword>
<dbReference type="AlphaFoldDB" id="A0A939JC08"/>
<reference evidence="2" key="1">
    <citation type="submission" date="2021-03" db="EMBL/GenBank/DDBJ databases">
        <authorList>
            <person name="Kim M.K."/>
        </authorList>
    </citation>
    <scope>NUCLEOTIDE SEQUENCE</scope>
    <source>
        <strain evidence="2">BT186</strain>
    </source>
</reference>
<accession>A0A939JC08</accession>
<name>A0A939JC08_9BACT</name>
<sequence>MKQLLLLLLALSATLASAQKSAFTARAINLPAEIADRDNQFSGLCRYGNQLLLLSESRLQENAEAKVYALDFTSLDAQLATQQTTELPYKKYLLRNLDKLRARIDSTGQHYEGLEALTVLGNVAYFSVETATSSAYCYVLKGPIDDARNTITLDTHYLVPLAKPTLTNGTHIYNAGFEAMASYGQNLLLLYEHNYFAHDNYAFTLPTAETAPDIPQYVPIKRLPFRVTDMVPTGKNRFIGINYFFSGPDDSVYRPAPTDPNTKFVRSEAGYQNYCRLISLRYKHGRISWKPLFELPKEYMLYNWEGLAAYRGGYFLINDKYGPSNQSTLLYLQKK</sequence>
<protein>
    <recommendedName>
        <fullName evidence="4">DUF4221 domain-containing protein</fullName>
    </recommendedName>
</protein>
<proteinExistence type="predicted"/>
<feature type="signal peptide" evidence="1">
    <location>
        <begin position="1"/>
        <end position="18"/>
    </location>
</feature>